<dbReference type="OMA" id="GQNACVN"/>
<dbReference type="EnsemblFungi" id="MAPG_04608T0">
    <property type="protein sequence ID" value="MAPG_04608T0"/>
    <property type="gene ID" value="MAPG_04608"/>
</dbReference>
<name>A0A0C4DX70_MAGP6</name>
<reference evidence="4" key="2">
    <citation type="submission" date="2010-05" db="EMBL/GenBank/DDBJ databases">
        <title>The genome sequence of Magnaporthe poae strain ATCC 64411.</title>
        <authorList>
            <person name="Ma L.-J."/>
            <person name="Dead R."/>
            <person name="Young S."/>
            <person name="Zeng Q."/>
            <person name="Koehrsen M."/>
            <person name="Alvarado L."/>
            <person name="Berlin A."/>
            <person name="Chapman S.B."/>
            <person name="Chen Z."/>
            <person name="Freedman E."/>
            <person name="Gellesch M."/>
            <person name="Goldberg J."/>
            <person name="Griggs A."/>
            <person name="Gujja S."/>
            <person name="Heilman E.R."/>
            <person name="Heiman D."/>
            <person name="Hepburn T."/>
            <person name="Howarth C."/>
            <person name="Jen D."/>
            <person name="Larson L."/>
            <person name="Mehta T."/>
            <person name="Neiman D."/>
            <person name="Pearson M."/>
            <person name="Roberts A."/>
            <person name="Saif S."/>
            <person name="Shea T."/>
            <person name="Shenoy N."/>
            <person name="Sisk P."/>
            <person name="Stolte C."/>
            <person name="Sykes S."/>
            <person name="Walk T."/>
            <person name="White J."/>
            <person name="Yandava C."/>
            <person name="Haas B."/>
            <person name="Nusbaum C."/>
            <person name="Birren B."/>
        </authorList>
    </citation>
    <scope>NUCLEOTIDE SEQUENCE [LARGE SCALE GENOMIC DNA]</scope>
    <source>
        <strain evidence="4">ATCC 64411 / 73-15</strain>
    </source>
</reference>
<dbReference type="eggNOG" id="ENOG502SIFV">
    <property type="taxonomic scope" value="Eukaryota"/>
</dbReference>
<organism evidence="3 4">
    <name type="scientific">Magnaporthiopsis poae (strain ATCC 64411 / 73-15)</name>
    <name type="common">Kentucky bluegrass fungus</name>
    <name type="synonym">Magnaporthe poae</name>
    <dbReference type="NCBI Taxonomy" id="644358"/>
    <lineage>
        <taxon>Eukaryota</taxon>
        <taxon>Fungi</taxon>
        <taxon>Dikarya</taxon>
        <taxon>Ascomycota</taxon>
        <taxon>Pezizomycotina</taxon>
        <taxon>Sordariomycetes</taxon>
        <taxon>Sordariomycetidae</taxon>
        <taxon>Magnaporthales</taxon>
        <taxon>Magnaporthaceae</taxon>
        <taxon>Magnaporthiopsis</taxon>
    </lineage>
</organism>
<reference evidence="2" key="1">
    <citation type="submission" date="2010-05" db="EMBL/GenBank/DDBJ databases">
        <title>The Genome Sequence of Magnaporthe poae strain ATCC 64411.</title>
        <authorList>
            <consortium name="The Broad Institute Genome Sequencing Platform"/>
            <consortium name="Broad Institute Genome Sequencing Center for Infectious Disease"/>
            <person name="Ma L.-J."/>
            <person name="Dead R."/>
            <person name="Young S."/>
            <person name="Zeng Q."/>
            <person name="Koehrsen M."/>
            <person name="Alvarado L."/>
            <person name="Berlin A."/>
            <person name="Chapman S.B."/>
            <person name="Chen Z."/>
            <person name="Freedman E."/>
            <person name="Gellesch M."/>
            <person name="Goldberg J."/>
            <person name="Griggs A."/>
            <person name="Gujja S."/>
            <person name="Heilman E.R."/>
            <person name="Heiman D."/>
            <person name="Hepburn T."/>
            <person name="Howarth C."/>
            <person name="Jen D."/>
            <person name="Larson L."/>
            <person name="Mehta T."/>
            <person name="Neiman D."/>
            <person name="Pearson M."/>
            <person name="Roberts A."/>
            <person name="Saif S."/>
            <person name="Shea T."/>
            <person name="Shenoy N."/>
            <person name="Sisk P."/>
            <person name="Stolte C."/>
            <person name="Sykes S."/>
            <person name="Walk T."/>
            <person name="White J."/>
            <person name="Yandava C."/>
            <person name="Haas B."/>
            <person name="Nusbaum C."/>
            <person name="Birren B."/>
        </authorList>
    </citation>
    <scope>NUCLEOTIDE SEQUENCE</scope>
    <source>
        <strain evidence="2">ATCC 64411</strain>
    </source>
</reference>
<evidence type="ECO:0000256" key="1">
    <source>
        <dbReference type="SAM" id="MobiDB-lite"/>
    </source>
</evidence>
<evidence type="ECO:0000313" key="4">
    <source>
        <dbReference type="Proteomes" id="UP000011715"/>
    </source>
</evidence>
<reference evidence="2" key="3">
    <citation type="submission" date="2011-03" db="EMBL/GenBank/DDBJ databases">
        <title>Annotation of Magnaporthe poae ATCC 64411.</title>
        <authorList>
            <person name="Ma L.-J."/>
            <person name="Dead R."/>
            <person name="Young S.K."/>
            <person name="Zeng Q."/>
            <person name="Gargeya S."/>
            <person name="Fitzgerald M."/>
            <person name="Haas B."/>
            <person name="Abouelleil A."/>
            <person name="Alvarado L."/>
            <person name="Arachchi H.M."/>
            <person name="Berlin A."/>
            <person name="Brown A."/>
            <person name="Chapman S.B."/>
            <person name="Chen Z."/>
            <person name="Dunbar C."/>
            <person name="Freedman E."/>
            <person name="Gearin G."/>
            <person name="Gellesch M."/>
            <person name="Goldberg J."/>
            <person name="Griggs A."/>
            <person name="Gujja S."/>
            <person name="Heiman D."/>
            <person name="Howarth C."/>
            <person name="Larson L."/>
            <person name="Lui A."/>
            <person name="MacDonald P.J.P."/>
            <person name="Mehta T."/>
            <person name="Montmayeur A."/>
            <person name="Murphy C."/>
            <person name="Neiman D."/>
            <person name="Pearson M."/>
            <person name="Priest M."/>
            <person name="Roberts A."/>
            <person name="Saif S."/>
            <person name="Shea T."/>
            <person name="Shenoy N."/>
            <person name="Sisk P."/>
            <person name="Stolte C."/>
            <person name="Sykes S."/>
            <person name="Yandava C."/>
            <person name="Wortman J."/>
            <person name="Nusbaum C."/>
            <person name="Birren B."/>
        </authorList>
    </citation>
    <scope>NUCLEOTIDE SEQUENCE</scope>
    <source>
        <strain evidence="2">ATCC 64411</strain>
    </source>
</reference>
<protein>
    <recommendedName>
        <fullName evidence="5">Thaumatin family protein</fullName>
    </recommendedName>
</protein>
<evidence type="ECO:0000313" key="3">
    <source>
        <dbReference type="EnsemblFungi" id="MAPG_04608T0"/>
    </source>
</evidence>
<reference evidence="3" key="4">
    <citation type="journal article" date="2015" name="G3 (Bethesda)">
        <title>Genome sequences of three phytopathogenic species of the Magnaporthaceae family of fungi.</title>
        <authorList>
            <person name="Okagaki L.H."/>
            <person name="Nunes C.C."/>
            <person name="Sailsbery J."/>
            <person name="Clay B."/>
            <person name="Brown D."/>
            <person name="John T."/>
            <person name="Oh Y."/>
            <person name="Young N."/>
            <person name="Fitzgerald M."/>
            <person name="Haas B.J."/>
            <person name="Zeng Q."/>
            <person name="Young S."/>
            <person name="Adiconis X."/>
            <person name="Fan L."/>
            <person name="Levin J.Z."/>
            <person name="Mitchell T.K."/>
            <person name="Okubara P.A."/>
            <person name="Farman M.L."/>
            <person name="Kohn L.M."/>
            <person name="Birren B."/>
            <person name="Ma L.-J."/>
            <person name="Dean R.A."/>
        </authorList>
    </citation>
    <scope>NUCLEOTIDE SEQUENCE</scope>
    <source>
        <strain evidence="3">ATCC 64411 / 73-15</strain>
    </source>
</reference>
<reference evidence="3" key="5">
    <citation type="submission" date="2015-06" db="UniProtKB">
        <authorList>
            <consortium name="EnsemblFungi"/>
        </authorList>
    </citation>
    <scope>IDENTIFICATION</scope>
    <source>
        <strain evidence="3">ATCC 64411</strain>
    </source>
</reference>
<evidence type="ECO:0000313" key="2">
    <source>
        <dbReference type="EMBL" id="KLU85585.1"/>
    </source>
</evidence>
<dbReference type="InterPro" id="IPR037176">
    <property type="entry name" value="Osmotin/thaumatin-like_sf"/>
</dbReference>
<dbReference type="OrthoDB" id="430315at2759"/>
<proteinExistence type="predicted"/>
<dbReference type="EMBL" id="GL876968">
    <property type="protein sequence ID" value="KLU85585.1"/>
    <property type="molecule type" value="Genomic_DNA"/>
</dbReference>
<keyword evidence="4" id="KW-1185">Reference proteome</keyword>
<dbReference type="AlphaFoldDB" id="A0A0C4DX70"/>
<dbReference type="EMBL" id="ADBL01001079">
    <property type="status" value="NOT_ANNOTATED_CDS"/>
    <property type="molecule type" value="Genomic_DNA"/>
</dbReference>
<feature type="region of interest" description="Disordered" evidence="1">
    <location>
        <begin position="1"/>
        <end position="30"/>
    </location>
</feature>
<evidence type="ECO:0008006" key="5">
    <source>
        <dbReference type="Google" id="ProtNLM"/>
    </source>
</evidence>
<gene>
    <name evidence="2" type="ORF">MAPG_04608</name>
</gene>
<dbReference type="Proteomes" id="UP000011715">
    <property type="component" value="Unassembled WGS sequence"/>
</dbReference>
<dbReference type="SUPFAM" id="SSF49870">
    <property type="entry name" value="Osmotin, thaumatin-like protein"/>
    <property type="match status" value="1"/>
</dbReference>
<dbReference type="VEuPathDB" id="FungiDB:MAPG_04608"/>
<sequence>MAAPGPTLGARVRRQEDSDEPGPLVGEPDVIDPKTYPLAIGGAIDMALKAEATATATSQLPAETEASLSSSLTDAVVAAPPETTAAPNLAERQDDVAILARAPTRLTFKIWNQHGQDVSTRHARNAGSPAPVAGNVGPGVIKKGKSASFVVPRDWAGNVAVVQNGGGRAVVGDESLVEAAFVGGKIGINISFVSGFSVPIVCACAETDRVVVGCNKNLWALNTCPNDNGKGSCRNPTRNNGATSPTKFFAPCRGAAYTFPTDNKAMAHDICKGGTINCCIGSSCRKSVLQS</sequence>
<accession>A0A0C4DX70</accession>